<evidence type="ECO:0000313" key="2">
    <source>
        <dbReference type="Proteomes" id="UP000000593"/>
    </source>
</evidence>
<dbReference type="HOGENOM" id="CLU_2207582_0_0_6"/>
<dbReference type="KEGG" id="ppr:PBPRB1623"/>
<dbReference type="Proteomes" id="UP000000593">
    <property type="component" value="Chromosome 2"/>
</dbReference>
<proteinExistence type="predicted"/>
<dbReference type="EMBL" id="CR378680">
    <property type="protein sequence ID" value="CAG23483.1"/>
    <property type="molecule type" value="Genomic_DNA"/>
</dbReference>
<dbReference type="RefSeq" id="WP_011221639.1">
    <property type="nucleotide sequence ID" value="NC_006371.1"/>
</dbReference>
<reference evidence="2" key="1">
    <citation type="journal article" date="2005" name="Science">
        <title>Life at depth: Photobacterium profundum genome sequence and expression analysis.</title>
        <authorList>
            <person name="Vezzi A."/>
            <person name="Campanaro S."/>
            <person name="D'Angelo M."/>
            <person name="Simonato F."/>
            <person name="Vitulo N."/>
            <person name="Lauro F.M."/>
            <person name="Cestaro A."/>
            <person name="Malacrida G."/>
            <person name="Simionati B."/>
            <person name="Cannata N."/>
            <person name="Romualdi C."/>
            <person name="Bartlett D.H."/>
            <person name="Valle G."/>
        </authorList>
    </citation>
    <scope>NUCLEOTIDE SEQUENCE [LARGE SCALE GENOMIC DNA]</scope>
    <source>
        <strain evidence="2">ATCC BAA-1253 / SS9</strain>
    </source>
</reference>
<accession>Q6LGU7</accession>
<organism evidence="1 2">
    <name type="scientific">Photobacterium profundum (strain SS9)</name>
    <dbReference type="NCBI Taxonomy" id="298386"/>
    <lineage>
        <taxon>Bacteria</taxon>
        <taxon>Pseudomonadati</taxon>
        <taxon>Pseudomonadota</taxon>
        <taxon>Gammaproteobacteria</taxon>
        <taxon>Vibrionales</taxon>
        <taxon>Vibrionaceae</taxon>
        <taxon>Photobacterium</taxon>
    </lineage>
</organism>
<name>Q6LGU7_PHOPR</name>
<gene>
    <name evidence="1" type="ordered locus">PBPRB1623</name>
</gene>
<evidence type="ECO:0000313" key="1">
    <source>
        <dbReference type="EMBL" id="CAG23483.1"/>
    </source>
</evidence>
<dbReference type="STRING" id="298386.PBPRB1623"/>
<sequence>MFTNNLDYAVFKQGRLIDIYHGTSDVQAVRVNEVKTRSQFSSDFTVYRVSGWNPDGEYSVGILCCPTTLKASYGQPIKHIAAFNSTLEHFYIEDRYDVFDAYPSMPI</sequence>
<protein>
    <submittedName>
        <fullName evidence="1">Uncharacterized protein</fullName>
    </submittedName>
</protein>
<keyword evidence="2" id="KW-1185">Reference proteome</keyword>
<dbReference type="AlphaFoldDB" id="Q6LGU7"/>